<name>A0A7X3MLV0_9FIRM</name>
<evidence type="ECO:0000313" key="3">
    <source>
        <dbReference type="Proteomes" id="UP000460412"/>
    </source>
</evidence>
<accession>A0A7X3MLV0</accession>
<evidence type="ECO:0000256" key="1">
    <source>
        <dbReference type="SAM" id="Phobius"/>
    </source>
</evidence>
<dbReference type="Proteomes" id="UP000460412">
    <property type="component" value="Unassembled WGS sequence"/>
</dbReference>
<organism evidence="2 3">
    <name type="scientific">Sporofaciens musculi</name>
    <dbReference type="NCBI Taxonomy" id="2681861"/>
    <lineage>
        <taxon>Bacteria</taxon>
        <taxon>Bacillati</taxon>
        <taxon>Bacillota</taxon>
        <taxon>Clostridia</taxon>
        <taxon>Lachnospirales</taxon>
        <taxon>Lachnospiraceae</taxon>
        <taxon>Sporofaciens</taxon>
    </lineage>
</organism>
<dbReference type="EMBL" id="WUQX01000001">
    <property type="protein sequence ID" value="MXP78818.1"/>
    <property type="molecule type" value="Genomic_DNA"/>
</dbReference>
<reference evidence="2 3" key="1">
    <citation type="submission" date="2019-12" db="EMBL/GenBank/DDBJ databases">
        <title>Sporaefaciens musculi gen. nov., sp. nov., a novel bacterium isolated from the caecum of an obese mouse.</title>
        <authorList>
            <person name="Rasmussen T.S."/>
            <person name="Streidl T."/>
            <person name="Hitch T.C.A."/>
            <person name="Wortmann E."/>
            <person name="Deptula P."/>
            <person name="Hansen M."/>
            <person name="Nielsen D.S."/>
            <person name="Clavel T."/>
            <person name="Vogensen F.K."/>
        </authorList>
    </citation>
    <scope>NUCLEOTIDE SEQUENCE [LARGE SCALE GENOMIC DNA]</scope>
    <source>
        <strain evidence="2 3">WCA-9-b2</strain>
    </source>
</reference>
<gene>
    <name evidence="2" type="ORF">GN277_26790</name>
</gene>
<dbReference type="AlphaFoldDB" id="A0A7X3MLV0"/>
<evidence type="ECO:0000313" key="2">
    <source>
        <dbReference type="EMBL" id="MXP78818.1"/>
    </source>
</evidence>
<evidence type="ECO:0008006" key="4">
    <source>
        <dbReference type="Google" id="ProtNLM"/>
    </source>
</evidence>
<feature type="transmembrane region" description="Helical" evidence="1">
    <location>
        <begin position="193"/>
        <end position="214"/>
    </location>
</feature>
<proteinExistence type="predicted"/>
<keyword evidence="1" id="KW-0812">Transmembrane</keyword>
<feature type="transmembrane region" description="Helical" evidence="1">
    <location>
        <begin position="148"/>
        <end position="173"/>
    </location>
</feature>
<keyword evidence="1" id="KW-0472">Membrane</keyword>
<comment type="caution">
    <text evidence="2">The sequence shown here is derived from an EMBL/GenBank/DDBJ whole genome shotgun (WGS) entry which is preliminary data.</text>
</comment>
<dbReference type="RefSeq" id="WP_159755997.1">
    <property type="nucleotide sequence ID" value="NZ_CASSPE010000027.1"/>
</dbReference>
<keyword evidence="1" id="KW-1133">Transmembrane helix</keyword>
<keyword evidence="3" id="KW-1185">Reference proteome</keyword>
<sequence>MARYVKEMVLNKPDDFVQFIMSDFLRKNSFVMADWKGEPAYRTGDAMMEGYKYLKWYYSNGVFHLEAWMKGTFGGEWNLEGFVGCMQKKPYRESLEQLFAALGQPLPAPQSMAGSQGGGPVQGMPGQPYQNAVPVHTVDNSGAATMGLVFGILSIVFAFLIPIVGILLACLGFSRARMGAGSSKSGQAKLGKILCIIGILVAVVMWGLNILLLLPTVGRFY</sequence>
<protein>
    <recommendedName>
        <fullName evidence="4">DUF4190 domain-containing protein</fullName>
    </recommendedName>
</protein>